<name>A0AAV8SPN8_9ROSI</name>
<proteinExistence type="predicted"/>
<dbReference type="EMBL" id="JAIWQS010000009">
    <property type="protein sequence ID" value="KAJ8754242.1"/>
    <property type="molecule type" value="Genomic_DNA"/>
</dbReference>
<evidence type="ECO:0000313" key="1">
    <source>
        <dbReference type="EMBL" id="KAJ8754242.1"/>
    </source>
</evidence>
<dbReference type="Proteomes" id="UP001159364">
    <property type="component" value="Linkage Group LG09"/>
</dbReference>
<sequence length="207" mass="23146">MSLGDNGEMVKKIIPLSYPWKPNSNNKWQPTGKLFHTGSHEELLAYENYEWRIIIETINKNGSLEEVVGEEPVGFQVDIAMRTKSQGNVVQNDESQNTTNLLIHREEQLNLTSRDANAITIALKEGPVIRGSTVNAKDEALVSKPNTKLGKELPADLEETKPINTHIVATRKSTAGKRSLIIELIKEKQLEVGLLETRIKNLSILNN</sequence>
<protein>
    <submittedName>
        <fullName evidence="1">Uncharacterized protein</fullName>
    </submittedName>
</protein>
<reference evidence="1 2" key="1">
    <citation type="submission" date="2021-09" db="EMBL/GenBank/DDBJ databases">
        <title>Genomic insights and catalytic innovation underlie evolution of tropane alkaloids biosynthesis.</title>
        <authorList>
            <person name="Wang Y.-J."/>
            <person name="Tian T."/>
            <person name="Huang J.-P."/>
            <person name="Huang S.-X."/>
        </authorList>
    </citation>
    <scope>NUCLEOTIDE SEQUENCE [LARGE SCALE GENOMIC DNA]</scope>
    <source>
        <strain evidence="1">KIB-2018</strain>
        <tissue evidence="1">Leaf</tissue>
    </source>
</reference>
<comment type="caution">
    <text evidence="1">The sequence shown here is derived from an EMBL/GenBank/DDBJ whole genome shotgun (WGS) entry which is preliminary data.</text>
</comment>
<gene>
    <name evidence="1" type="ORF">K2173_002142</name>
</gene>
<accession>A0AAV8SPN8</accession>
<evidence type="ECO:0000313" key="2">
    <source>
        <dbReference type="Proteomes" id="UP001159364"/>
    </source>
</evidence>
<keyword evidence="2" id="KW-1185">Reference proteome</keyword>
<dbReference type="AlphaFoldDB" id="A0AAV8SPN8"/>
<organism evidence="1 2">
    <name type="scientific">Erythroxylum novogranatense</name>
    <dbReference type="NCBI Taxonomy" id="1862640"/>
    <lineage>
        <taxon>Eukaryota</taxon>
        <taxon>Viridiplantae</taxon>
        <taxon>Streptophyta</taxon>
        <taxon>Embryophyta</taxon>
        <taxon>Tracheophyta</taxon>
        <taxon>Spermatophyta</taxon>
        <taxon>Magnoliopsida</taxon>
        <taxon>eudicotyledons</taxon>
        <taxon>Gunneridae</taxon>
        <taxon>Pentapetalae</taxon>
        <taxon>rosids</taxon>
        <taxon>fabids</taxon>
        <taxon>Malpighiales</taxon>
        <taxon>Erythroxylaceae</taxon>
        <taxon>Erythroxylum</taxon>
    </lineage>
</organism>